<evidence type="ECO:0000256" key="1">
    <source>
        <dbReference type="SAM" id="MobiDB-lite"/>
    </source>
</evidence>
<name>A0ABQ7Y9S3_BRANA</name>
<dbReference type="Proteomes" id="UP000824890">
    <property type="component" value="Unassembled WGS sequence"/>
</dbReference>
<evidence type="ECO:0000313" key="2">
    <source>
        <dbReference type="EMBL" id="KAH0864342.1"/>
    </source>
</evidence>
<feature type="non-terminal residue" evidence="2">
    <location>
        <position position="1"/>
    </location>
</feature>
<reference evidence="2 3" key="1">
    <citation type="submission" date="2021-05" db="EMBL/GenBank/DDBJ databases">
        <title>Genome Assembly of Synthetic Allotetraploid Brassica napus Reveals Homoeologous Exchanges between Subgenomes.</title>
        <authorList>
            <person name="Davis J.T."/>
        </authorList>
    </citation>
    <scope>NUCLEOTIDE SEQUENCE [LARGE SCALE GENOMIC DNA]</scope>
    <source>
        <strain evidence="3">cv. Da-Ae</strain>
        <tissue evidence="2">Seedling</tissue>
    </source>
</reference>
<dbReference type="EMBL" id="JAGKQM010000018">
    <property type="protein sequence ID" value="KAH0864342.1"/>
    <property type="molecule type" value="Genomic_DNA"/>
</dbReference>
<feature type="region of interest" description="Disordered" evidence="1">
    <location>
        <begin position="21"/>
        <end position="43"/>
    </location>
</feature>
<sequence length="62" mass="7303">KEVALVRKKIDFVNKEFSTSQSVKLPPPAKNPQGSKKRRLSSQIQVEEKNDEIRLWWNILRN</sequence>
<proteinExistence type="predicted"/>
<accession>A0ABQ7Y9S3</accession>
<organism evidence="2 3">
    <name type="scientific">Brassica napus</name>
    <name type="common">Rape</name>
    <dbReference type="NCBI Taxonomy" id="3708"/>
    <lineage>
        <taxon>Eukaryota</taxon>
        <taxon>Viridiplantae</taxon>
        <taxon>Streptophyta</taxon>
        <taxon>Embryophyta</taxon>
        <taxon>Tracheophyta</taxon>
        <taxon>Spermatophyta</taxon>
        <taxon>Magnoliopsida</taxon>
        <taxon>eudicotyledons</taxon>
        <taxon>Gunneridae</taxon>
        <taxon>Pentapetalae</taxon>
        <taxon>rosids</taxon>
        <taxon>malvids</taxon>
        <taxon>Brassicales</taxon>
        <taxon>Brassicaceae</taxon>
        <taxon>Brassiceae</taxon>
        <taxon>Brassica</taxon>
    </lineage>
</organism>
<protein>
    <submittedName>
        <fullName evidence="2">Uncharacterized protein</fullName>
    </submittedName>
</protein>
<keyword evidence="3" id="KW-1185">Reference proteome</keyword>
<evidence type="ECO:0000313" key="3">
    <source>
        <dbReference type="Proteomes" id="UP000824890"/>
    </source>
</evidence>
<gene>
    <name evidence="2" type="ORF">HID58_081553</name>
</gene>
<comment type="caution">
    <text evidence="2">The sequence shown here is derived from an EMBL/GenBank/DDBJ whole genome shotgun (WGS) entry which is preliminary data.</text>
</comment>